<geneLocation type="plasmid" evidence="1 2">
    <name>unnamed</name>
</geneLocation>
<dbReference type="EMBL" id="CP043499">
    <property type="protein sequence ID" value="QFY63181.1"/>
    <property type="molecule type" value="Genomic_DNA"/>
</dbReference>
<dbReference type="RefSeq" id="WP_153273152.1">
    <property type="nucleotide sequence ID" value="NZ_CP043499.1"/>
</dbReference>
<dbReference type="OrthoDB" id="8454976at2"/>
<dbReference type="Proteomes" id="UP000326881">
    <property type="component" value="Plasmid unnamed"/>
</dbReference>
<accession>A0A5Q0CGK8</accession>
<evidence type="ECO:0000313" key="2">
    <source>
        <dbReference type="Proteomes" id="UP000326881"/>
    </source>
</evidence>
<organism evidence="1 2">
    <name type="scientific">Rhizobium grahamii</name>
    <dbReference type="NCBI Taxonomy" id="1120045"/>
    <lineage>
        <taxon>Bacteria</taxon>
        <taxon>Pseudomonadati</taxon>
        <taxon>Pseudomonadota</taxon>
        <taxon>Alphaproteobacteria</taxon>
        <taxon>Hyphomicrobiales</taxon>
        <taxon>Rhizobiaceae</taxon>
        <taxon>Rhizobium/Agrobacterium group</taxon>
        <taxon>Rhizobium</taxon>
    </lineage>
</organism>
<keyword evidence="2" id="KW-1185">Reference proteome</keyword>
<reference evidence="1 2" key="1">
    <citation type="submission" date="2019-08" db="EMBL/GenBank/DDBJ databases">
        <title>Prosopis cineraria nodule microbiome.</title>
        <authorList>
            <person name="Ali R."/>
            <person name="Chaluvadi S.R."/>
            <person name="Wang X."/>
        </authorList>
    </citation>
    <scope>NUCLEOTIDE SEQUENCE [LARGE SCALE GENOMIC DNA]</scope>
    <source>
        <strain evidence="1 2">BG7</strain>
        <plasmid evidence="1 2">unnamed</plasmid>
    </source>
</reference>
<name>A0A5Q0CGK8_9HYPH</name>
<dbReference type="AlphaFoldDB" id="A0A5Q0CGK8"/>
<proteinExistence type="predicted"/>
<evidence type="ECO:0000313" key="1">
    <source>
        <dbReference type="EMBL" id="QFY63181.1"/>
    </source>
</evidence>
<dbReference type="KEGG" id="rgr:FZ934_23045"/>
<keyword evidence="1" id="KW-0614">Plasmid</keyword>
<gene>
    <name evidence="1" type="ORF">FZ934_23045</name>
</gene>
<sequence length="84" mass="9613">MRPSLLFLSFALTPNAGWAEEEQSTRDKRCMDMRLRFERAERQNPERGGREIDKLRSLGIDLCSKGKQAQGIRAFASAVEILEE</sequence>
<protein>
    <recommendedName>
        <fullName evidence="3">Tetratricopeptide repeat protein</fullName>
    </recommendedName>
</protein>
<evidence type="ECO:0008006" key="3">
    <source>
        <dbReference type="Google" id="ProtNLM"/>
    </source>
</evidence>